<dbReference type="AlphaFoldDB" id="L9LCN8"/>
<dbReference type="InParanoid" id="L9LCN8"/>
<reference evidence="3" key="1">
    <citation type="submission" date="2012-07" db="EMBL/GenBank/DDBJ databases">
        <title>Genome of the Chinese tree shrew, a rising model animal genetically related to primates.</title>
        <authorList>
            <person name="Zhang G."/>
            <person name="Fan Y."/>
            <person name="Yao Y."/>
            <person name="Huang Z."/>
        </authorList>
    </citation>
    <scope>NUCLEOTIDE SEQUENCE [LARGE SCALE GENOMIC DNA]</scope>
</reference>
<dbReference type="Proteomes" id="UP000011518">
    <property type="component" value="Unassembled WGS sequence"/>
</dbReference>
<feature type="compositionally biased region" description="Polar residues" evidence="1">
    <location>
        <begin position="42"/>
        <end position="58"/>
    </location>
</feature>
<name>L9LCN8_TUPCH</name>
<sequence>MHESNTNQNRIVTSQPSTELPASFSASPRIHPSSVPADPTTGLMTAASSDLTGHSTALQEEQTPASLQGSTAHAAWDECRTSDSGSGTIETHSTHKQAEATSHPAAHNGLVSNPLKKQAPCPAGHLPCYPFLHSVNGDGATSPAEVETMKKGTAGRAGIVIKDAYEFRLNERGQGHIPGG</sequence>
<feature type="compositionally biased region" description="Polar residues" evidence="1">
    <location>
        <begin position="82"/>
        <end position="91"/>
    </location>
</feature>
<evidence type="ECO:0000313" key="3">
    <source>
        <dbReference type="Proteomes" id="UP000011518"/>
    </source>
</evidence>
<accession>L9LCN8</accession>
<feature type="region of interest" description="Disordered" evidence="1">
    <location>
        <begin position="71"/>
        <end position="104"/>
    </location>
</feature>
<feature type="region of interest" description="Disordered" evidence="1">
    <location>
        <begin position="1"/>
        <end position="58"/>
    </location>
</feature>
<evidence type="ECO:0000313" key="2">
    <source>
        <dbReference type="EMBL" id="ELW72825.1"/>
    </source>
</evidence>
<feature type="compositionally biased region" description="Polar residues" evidence="1">
    <location>
        <begin position="1"/>
        <end position="26"/>
    </location>
</feature>
<reference evidence="3" key="2">
    <citation type="journal article" date="2013" name="Nat. Commun.">
        <title>Genome of the Chinese tree shrew.</title>
        <authorList>
            <person name="Fan Y."/>
            <person name="Huang Z.Y."/>
            <person name="Cao C.C."/>
            <person name="Chen C.S."/>
            <person name="Chen Y.X."/>
            <person name="Fan D.D."/>
            <person name="He J."/>
            <person name="Hou H.L."/>
            <person name="Hu L."/>
            <person name="Hu X.T."/>
            <person name="Jiang X.T."/>
            <person name="Lai R."/>
            <person name="Lang Y.S."/>
            <person name="Liang B."/>
            <person name="Liao S.G."/>
            <person name="Mu D."/>
            <person name="Ma Y.Y."/>
            <person name="Niu Y.Y."/>
            <person name="Sun X.Q."/>
            <person name="Xia J.Q."/>
            <person name="Xiao J."/>
            <person name="Xiong Z.Q."/>
            <person name="Xu L."/>
            <person name="Yang L."/>
            <person name="Zhang Y."/>
            <person name="Zhao W."/>
            <person name="Zhao X.D."/>
            <person name="Zheng Y.T."/>
            <person name="Zhou J.M."/>
            <person name="Zhu Y.B."/>
            <person name="Zhang G.J."/>
            <person name="Wang J."/>
            <person name="Yao Y.G."/>
        </authorList>
    </citation>
    <scope>NUCLEOTIDE SEQUENCE [LARGE SCALE GENOMIC DNA]</scope>
</reference>
<evidence type="ECO:0000256" key="1">
    <source>
        <dbReference type="SAM" id="MobiDB-lite"/>
    </source>
</evidence>
<dbReference type="EMBL" id="KB320389">
    <property type="protein sequence ID" value="ELW72825.1"/>
    <property type="molecule type" value="Genomic_DNA"/>
</dbReference>
<proteinExistence type="predicted"/>
<protein>
    <submittedName>
        <fullName evidence="2">Uncharacterized protein</fullName>
    </submittedName>
</protein>
<organism evidence="2 3">
    <name type="scientific">Tupaia chinensis</name>
    <name type="common">Chinese tree shrew</name>
    <name type="synonym">Tupaia belangeri chinensis</name>
    <dbReference type="NCBI Taxonomy" id="246437"/>
    <lineage>
        <taxon>Eukaryota</taxon>
        <taxon>Metazoa</taxon>
        <taxon>Chordata</taxon>
        <taxon>Craniata</taxon>
        <taxon>Vertebrata</taxon>
        <taxon>Euteleostomi</taxon>
        <taxon>Mammalia</taxon>
        <taxon>Eutheria</taxon>
        <taxon>Euarchontoglires</taxon>
        <taxon>Scandentia</taxon>
        <taxon>Tupaiidae</taxon>
        <taxon>Tupaia</taxon>
    </lineage>
</organism>
<gene>
    <name evidence="2" type="ORF">TREES_T100009569</name>
</gene>
<keyword evidence="3" id="KW-1185">Reference proteome</keyword>